<evidence type="ECO:0000256" key="4">
    <source>
        <dbReference type="ARBA" id="ARBA00022723"/>
    </source>
</evidence>
<dbReference type="OrthoDB" id="60371at2759"/>
<keyword evidence="7" id="KW-1185">Reference proteome</keyword>
<comment type="pathway">
    <text evidence="1">Cofactor biosynthesis; riboflavin biosynthesis; 2-hydroxy-3-oxobutyl phosphate from D-ribulose 5-phosphate: step 1/1.</text>
</comment>
<dbReference type="InterPro" id="IPR036144">
    <property type="entry name" value="RibA-like_sf"/>
</dbReference>
<dbReference type="SUPFAM" id="SSF142695">
    <property type="entry name" value="RibA-like"/>
    <property type="match status" value="1"/>
</dbReference>
<dbReference type="AlphaFoldDB" id="K0S7P9"/>
<evidence type="ECO:0000313" key="7">
    <source>
        <dbReference type="Proteomes" id="UP000266841"/>
    </source>
</evidence>
<feature type="non-terminal residue" evidence="6">
    <location>
        <position position="1"/>
    </location>
</feature>
<organism evidence="6 7">
    <name type="scientific">Thalassiosira oceanica</name>
    <name type="common">Marine diatom</name>
    <dbReference type="NCBI Taxonomy" id="159749"/>
    <lineage>
        <taxon>Eukaryota</taxon>
        <taxon>Sar</taxon>
        <taxon>Stramenopiles</taxon>
        <taxon>Ochrophyta</taxon>
        <taxon>Bacillariophyta</taxon>
        <taxon>Coscinodiscophyceae</taxon>
        <taxon>Thalassiosirophycidae</taxon>
        <taxon>Thalassiosirales</taxon>
        <taxon>Thalassiosiraceae</taxon>
        <taxon>Thalassiosira</taxon>
    </lineage>
</organism>
<accession>K0S7P9</accession>
<reference evidence="6 7" key="1">
    <citation type="journal article" date="2012" name="Genome Biol.">
        <title>Genome and low-iron response of an oceanic diatom adapted to chronic iron limitation.</title>
        <authorList>
            <person name="Lommer M."/>
            <person name="Specht M."/>
            <person name="Roy A.S."/>
            <person name="Kraemer L."/>
            <person name="Andreson R."/>
            <person name="Gutowska M.A."/>
            <person name="Wolf J."/>
            <person name="Bergner S.V."/>
            <person name="Schilhabel M.B."/>
            <person name="Klostermeier U.C."/>
            <person name="Beiko R.G."/>
            <person name="Rosenstiel P."/>
            <person name="Hippler M."/>
            <person name="Laroche J."/>
        </authorList>
    </citation>
    <scope>NUCLEOTIDE SEQUENCE [LARGE SCALE GENOMIC DNA]</scope>
    <source>
        <strain evidence="6 7">CCMP1005</strain>
    </source>
</reference>
<dbReference type="EC" id="4.1.99.12" evidence="2"/>
<keyword evidence="4" id="KW-0479">Metal-binding</keyword>
<evidence type="ECO:0000259" key="5">
    <source>
        <dbReference type="Pfam" id="PF00925"/>
    </source>
</evidence>
<protein>
    <recommendedName>
        <fullName evidence="2">3,4-dihydroxy-2-butanone-4-phosphate synthase</fullName>
        <ecNumber evidence="2">4.1.99.12</ecNumber>
    </recommendedName>
</protein>
<dbReference type="eggNOG" id="KOG1284">
    <property type="taxonomic scope" value="Eukaryota"/>
</dbReference>
<comment type="caution">
    <text evidence="6">The sequence shown here is derived from an EMBL/GenBank/DDBJ whole genome shotgun (WGS) entry which is preliminary data.</text>
</comment>
<dbReference type="PANTHER" id="PTHR21327">
    <property type="entry name" value="GTP CYCLOHYDROLASE II-RELATED"/>
    <property type="match status" value="1"/>
</dbReference>
<evidence type="ECO:0000256" key="1">
    <source>
        <dbReference type="ARBA" id="ARBA00004904"/>
    </source>
</evidence>
<feature type="domain" description="GTP cyclohydrolase II" evidence="5">
    <location>
        <begin position="10"/>
        <end position="133"/>
    </location>
</feature>
<gene>
    <name evidence="6" type="ORF">THAOC_18272</name>
</gene>
<name>K0S7P9_THAOC</name>
<dbReference type="PANTHER" id="PTHR21327:SF18">
    <property type="entry name" value="3,4-DIHYDROXY-2-BUTANONE 4-PHOSPHATE SYNTHASE"/>
    <property type="match status" value="1"/>
</dbReference>
<dbReference type="OMA" id="GSQHCEC"/>
<dbReference type="GO" id="GO:0046872">
    <property type="term" value="F:metal ion binding"/>
    <property type="evidence" value="ECO:0007669"/>
    <property type="project" value="UniProtKB-KW"/>
</dbReference>
<dbReference type="Gene3D" id="3.40.50.10990">
    <property type="entry name" value="GTP cyclohydrolase II"/>
    <property type="match status" value="1"/>
</dbReference>
<proteinExistence type="predicted"/>
<evidence type="ECO:0000313" key="6">
    <source>
        <dbReference type="EMBL" id="EJK61275.1"/>
    </source>
</evidence>
<dbReference type="InterPro" id="IPR032677">
    <property type="entry name" value="GTP_cyclohydro_II"/>
</dbReference>
<dbReference type="Pfam" id="PF00925">
    <property type="entry name" value="GTP_cyclohydro2"/>
    <property type="match status" value="1"/>
</dbReference>
<evidence type="ECO:0000256" key="3">
    <source>
        <dbReference type="ARBA" id="ARBA00022619"/>
    </source>
</evidence>
<dbReference type="GO" id="GO:0008686">
    <property type="term" value="F:3,4-dihydroxy-2-butanone-4-phosphate synthase activity"/>
    <property type="evidence" value="ECO:0007669"/>
    <property type="project" value="UniProtKB-EC"/>
</dbReference>
<keyword evidence="3" id="KW-0686">Riboflavin biosynthesis</keyword>
<dbReference type="EMBL" id="AGNL01020225">
    <property type="protein sequence ID" value="EJK61275.1"/>
    <property type="molecule type" value="Genomic_DNA"/>
</dbReference>
<dbReference type="GO" id="GO:0005829">
    <property type="term" value="C:cytosol"/>
    <property type="evidence" value="ECO:0007669"/>
    <property type="project" value="TreeGrafter"/>
</dbReference>
<dbReference type="GO" id="GO:0009231">
    <property type="term" value="P:riboflavin biosynthetic process"/>
    <property type="evidence" value="ECO:0007669"/>
    <property type="project" value="UniProtKB-KW"/>
</dbReference>
<dbReference type="Proteomes" id="UP000266841">
    <property type="component" value="Unassembled WGS sequence"/>
</dbReference>
<sequence>NLCARIRGCEDVAVRIHSECLTGDIFGSAKCDCGEEKTNFFEIMAEEEARGRPSVFVYIQGHEGRGAGLCRKVSAYSYSDRFPNSTHIEALRAVGFPESDVREYDAAVSFLKKLGIKSIKVYTNNPKKMESVKMAFPNKAKFLPMPAIPTKHNRKYLEEKVALSGHMGLL</sequence>
<evidence type="ECO:0000256" key="2">
    <source>
        <dbReference type="ARBA" id="ARBA00012153"/>
    </source>
</evidence>